<dbReference type="AlphaFoldDB" id="A0A6A6TJZ3"/>
<feature type="transmembrane region" description="Helical" evidence="6">
    <location>
        <begin position="143"/>
        <end position="163"/>
    </location>
</feature>
<proteinExistence type="predicted"/>
<name>A0A6A6TJZ3_9PLEO</name>
<dbReference type="GO" id="GO:0005886">
    <property type="term" value="C:plasma membrane"/>
    <property type="evidence" value="ECO:0007669"/>
    <property type="project" value="TreeGrafter"/>
</dbReference>
<dbReference type="PROSITE" id="PS50850">
    <property type="entry name" value="MFS"/>
    <property type="match status" value="1"/>
</dbReference>
<feature type="transmembrane region" description="Helical" evidence="6">
    <location>
        <begin position="426"/>
        <end position="446"/>
    </location>
</feature>
<reference evidence="8" key="1">
    <citation type="journal article" date="2020" name="Stud. Mycol.">
        <title>101 Dothideomycetes genomes: a test case for predicting lifestyles and emergence of pathogens.</title>
        <authorList>
            <person name="Haridas S."/>
            <person name="Albert R."/>
            <person name="Binder M."/>
            <person name="Bloem J."/>
            <person name="Labutti K."/>
            <person name="Salamov A."/>
            <person name="Andreopoulos B."/>
            <person name="Baker S."/>
            <person name="Barry K."/>
            <person name="Bills G."/>
            <person name="Bluhm B."/>
            <person name="Cannon C."/>
            <person name="Castanera R."/>
            <person name="Culley D."/>
            <person name="Daum C."/>
            <person name="Ezra D."/>
            <person name="Gonzalez J."/>
            <person name="Henrissat B."/>
            <person name="Kuo A."/>
            <person name="Liang C."/>
            <person name="Lipzen A."/>
            <person name="Lutzoni F."/>
            <person name="Magnuson J."/>
            <person name="Mondo S."/>
            <person name="Nolan M."/>
            <person name="Ohm R."/>
            <person name="Pangilinan J."/>
            <person name="Park H.-J."/>
            <person name="Ramirez L."/>
            <person name="Alfaro M."/>
            <person name="Sun H."/>
            <person name="Tritt A."/>
            <person name="Yoshinaga Y."/>
            <person name="Zwiers L.-H."/>
            <person name="Turgeon B."/>
            <person name="Goodwin S."/>
            <person name="Spatafora J."/>
            <person name="Crous P."/>
            <person name="Grigoriev I."/>
        </authorList>
    </citation>
    <scope>NUCLEOTIDE SEQUENCE</scope>
    <source>
        <strain evidence="8">CBS 122681</strain>
    </source>
</reference>
<feature type="transmembrane region" description="Helical" evidence="6">
    <location>
        <begin position="118"/>
        <end position="137"/>
    </location>
</feature>
<feature type="transmembrane region" description="Helical" evidence="6">
    <location>
        <begin position="395"/>
        <end position="414"/>
    </location>
</feature>
<dbReference type="InterPro" id="IPR036259">
    <property type="entry name" value="MFS_trans_sf"/>
</dbReference>
<gene>
    <name evidence="8" type="ORF">K491DRAFT_134378</name>
</gene>
<feature type="transmembrane region" description="Helical" evidence="6">
    <location>
        <begin position="329"/>
        <end position="351"/>
    </location>
</feature>
<keyword evidence="2 6" id="KW-0812">Transmembrane</keyword>
<evidence type="ECO:0000256" key="5">
    <source>
        <dbReference type="SAM" id="MobiDB-lite"/>
    </source>
</evidence>
<dbReference type="OrthoDB" id="440553at2759"/>
<sequence>MTSYSDPKLPATKAAENDSPLGGQSLEPLTPDCGEGIPNDEPIYFKGPRFWLIWCSIVLEVALTSLEVPVVTTSVATITDDLGRFDKATWITSAYLLGYVGVLIIWAKLSDIFGRKALWVLSSILFIAFSAACGAAQTLSQLIIFRAFQGIGGGGIYSIGTIVNFELVPPSKHQLVVGSAAFVFGITLTLGPIIGGALSKSTHWRWIFLLNVPAAFPALVIILIYLPSSFPHHGKLSHQNWSFRKAFTDSNLARIDVIGVFAIWLGILGIVSALEQAGISHQWNSGFVIAMLVVGGLLILGFVTWEWYISKETRIIEPVFPWTFATDRVLLGLLLCAFSQGMPWICALFQLPQKFQVVHGESPLAAGIKTIPFSAAAPVSSVTAAIIAKKGVPMIYIVLVASILQIVGLSLLGTLPLSEHILKAQYGYQVITGAGAGTNSSILLTMAPLVVKRQKDKSIIVGAFNQFRFVGGVLALAIISSVMTGFVKPKLGAFLSPGQVNLVLDTSRGLSVLKGVQHNEAVRILADGYNLQFKILAGLAAMQVIGTAMMWQKKQLRAP</sequence>
<keyword evidence="4 6" id="KW-0472">Membrane</keyword>
<feature type="transmembrane region" description="Helical" evidence="6">
    <location>
        <begin position="467"/>
        <end position="487"/>
    </location>
</feature>
<feature type="transmembrane region" description="Helical" evidence="6">
    <location>
        <begin position="175"/>
        <end position="198"/>
    </location>
</feature>
<evidence type="ECO:0000313" key="8">
    <source>
        <dbReference type="EMBL" id="KAF2659746.1"/>
    </source>
</evidence>
<accession>A0A6A6TJZ3</accession>
<protein>
    <submittedName>
        <fullName evidence="8">MFS multidrug transporter-like protein</fullName>
    </submittedName>
</protein>
<dbReference type="Gene3D" id="1.20.1720.10">
    <property type="entry name" value="Multidrug resistance protein D"/>
    <property type="match status" value="1"/>
</dbReference>
<dbReference type="InterPro" id="IPR020846">
    <property type="entry name" value="MFS_dom"/>
</dbReference>
<feature type="transmembrane region" description="Helical" evidence="6">
    <location>
        <begin position="50"/>
        <end position="68"/>
    </location>
</feature>
<dbReference type="Proteomes" id="UP000799324">
    <property type="component" value="Unassembled WGS sequence"/>
</dbReference>
<evidence type="ECO:0000256" key="3">
    <source>
        <dbReference type="ARBA" id="ARBA00022989"/>
    </source>
</evidence>
<keyword evidence="3 6" id="KW-1133">Transmembrane helix</keyword>
<feature type="transmembrane region" description="Helical" evidence="6">
    <location>
        <begin position="88"/>
        <end position="106"/>
    </location>
</feature>
<feature type="transmembrane region" description="Helical" evidence="6">
    <location>
        <begin position="204"/>
        <end position="226"/>
    </location>
</feature>
<dbReference type="EMBL" id="MU004304">
    <property type="protein sequence ID" value="KAF2659746.1"/>
    <property type="molecule type" value="Genomic_DNA"/>
</dbReference>
<feature type="transmembrane region" description="Helical" evidence="6">
    <location>
        <begin position="286"/>
        <end position="308"/>
    </location>
</feature>
<feature type="transmembrane region" description="Helical" evidence="6">
    <location>
        <begin position="252"/>
        <end position="274"/>
    </location>
</feature>
<evidence type="ECO:0000256" key="1">
    <source>
        <dbReference type="ARBA" id="ARBA00004141"/>
    </source>
</evidence>
<dbReference type="Pfam" id="PF07690">
    <property type="entry name" value="MFS_1"/>
    <property type="match status" value="1"/>
</dbReference>
<evidence type="ECO:0000256" key="4">
    <source>
        <dbReference type="ARBA" id="ARBA00023136"/>
    </source>
</evidence>
<evidence type="ECO:0000256" key="6">
    <source>
        <dbReference type="SAM" id="Phobius"/>
    </source>
</evidence>
<keyword evidence="9" id="KW-1185">Reference proteome</keyword>
<evidence type="ECO:0000259" key="7">
    <source>
        <dbReference type="PROSITE" id="PS50850"/>
    </source>
</evidence>
<dbReference type="GO" id="GO:0022857">
    <property type="term" value="F:transmembrane transporter activity"/>
    <property type="evidence" value="ECO:0007669"/>
    <property type="project" value="InterPro"/>
</dbReference>
<dbReference type="SUPFAM" id="SSF103473">
    <property type="entry name" value="MFS general substrate transporter"/>
    <property type="match status" value="2"/>
</dbReference>
<organism evidence="8 9">
    <name type="scientific">Lophiostoma macrostomum CBS 122681</name>
    <dbReference type="NCBI Taxonomy" id="1314788"/>
    <lineage>
        <taxon>Eukaryota</taxon>
        <taxon>Fungi</taxon>
        <taxon>Dikarya</taxon>
        <taxon>Ascomycota</taxon>
        <taxon>Pezizomycotina</taxon>
        <taxon>Dothideomycetes</taxon>
        <taxon>Pleosporomycetidae</taxon>
        <taxon>Pleosporales</taxon>
        <taxon>Lophiostomataceae</taxon>
        <taxon>Lophiostoma</taxon>
    </lineage>
</organism>
<evidence type="ECO:0000313" key="9">
    <source>
        <dbReference type="Proteomes" id="UP000799324"/>
    </source>
</evidence>
<feature type="region of interest" description="Disordered" evidence="5">
    <location>
        <begin position="1"/>
        <end position="25"/>
    </location>
</feature>
<dbReference type="PANTHER" id="PTHR23501:SF43">
    <property type="entry name" value="MULTIDRUG TRANSPORTER, PUTATIVE (AFU_ORTHOLOGUE AFUA_6G03040)-RELATED"/>
    <property type="match status" value="1"/>
</dbReference>
<feature type="transmembrane region" description="Helical" evidence="6">
    <location>
        <begin position="371"/>
        <end position="388"/>
    </location>
</feature>
<evidence type="ECO:0000256" key="2">
    <source>
        <dbReference type="ARBA" id="ARBA00022692"/>
    </source>
</evidence>
<comment type="subcellular location">
    <subcellularLocation>
        <location evidence="1">Membrane</location>
        <topology evidence="1">Multi-pass membrane protein</topology>
    </subcellularLocation>
</comment>
<dbReference type="PANTHER" id="PTHR23501">
    <property type="entry name" value="MAJOR FACILITATOR SUPERFAMILY"/>
    <property type="match status" value="1"/>
</dbReference>
<dbReference type="InterPro" id="IPR011701">
    <property type="entry name" value="MFS"/>
</dbReference>
<feature type="domain" description="Major facilitator superfamily (MFS) profile" evidence="7">
    <location>
        <begin position="53"/>
        <end position="555"/>
    </location>
</feature>